<protein>
    <submittedName>
        <fullName evidence="11">Preprotein translocase, YajC subunit</fullName>
    </submittedName>
</protein>
<evidence type="ECO:0000256" key="9">
    <source>
        <dbReference type="ARBA" id="ARBA00023136"/>
    </source>
</evidence>
<dbReference type="NCBIfam" id="TIGR00739">
    <property type="entry name" value="yajC"/>
    <property type="match status" value="1"/>
</dbReference>
<evidence type="ECO:0000256" key="8">
    <source>
        <dbReference type="ARBA" id="ARBA00023010"/>
    </source>
</evidence>
<keyword evidence="8" id="KW-0811">Translocation</keyword>
<evidence type="ECO:0000256" key="4">
    <source>
        <dbReference type="ARBA" id="ARBA00022475"/>
    </source>
</evidence>
<gene>
    <name evidence="11" type="ORF">Bccel_0702</name>
</gene>
<keyword evidence="3" id="KW-0813">Transport</keyword>
<evidence type="ECO:0000256" key="1">
    <source>
        <dbReference type="ARBA" id="ARBA00004162"/>
    </source>
</evidence>
<dbReference type="PRINTS" id="PR01853">
    <property type="entry name" value="YAJCTRNLCASE"/>
</dbReference>
<dbReference type="Pfam" id="PF02699">
    <property type="entry name" value="YajC"/>
    <property type="match status" value="1"/>
</dbReference>
<keyword evidence="9 10" id="KW-0472">Membrane</keyword>
<evidence type="ECO:0000256" key="3">
    <source>
        <dbReference type="ARBA" id="ARBA00022448"/>
    </source>
</evidence>
<comment type="similarity">
    <text evidence="2">Belongs to the YajC family.</text>
</comment>
<comment type="caution">
    <text evidence="11">The sequence shown here is derived from an EMBL/GenBank/DDBJ whole genome shotgun (WGS) entry which is preliminary data.</text>
</comment>
<dbReference type="RefSeq" id="WP_036943016.1">
    <property type="nucleotide sequence ID" value="NZ_JQKC01000020.1"/>
</dbReference>
<sequence length="90" mass="10267">MEAYSSLIMIIPMIAVFYFMIILPQKKRDKKTREMLNALNVGENIITIGGVVGKIINIKDDELTIETSIKRTEIVIMRWAVKEVLKSADI</sequence>
<evidence type="ECO:0000256" key="2">
    <source>
        <dbReference type="ARBA" id="ARBA00006742"/>
    </source>
</evidence>
<dbReference type="GO" id="GO:0005886">
    <property type="term" value="C:plasma membrane"/>
    <property type="evidence" value="ECO:0007669"/>
    <property type="project" value="UniProtKB-SubCell"/>
</dbReference>
<dbReference type="OrthoDB" id="9800132at2"/>
<evidence type="ECO:0000256" key="7">
    <source>
        <dbReference type="ARBA" id="ARBA00022989"/>
    </source>
</evidence>
<keyword evidence="6" id="KW-0653">Protein transport</keyword>
<dbReference type="SMART" id="SM01323">
    <property type="entry name" value="YajC"/>
    <property type="match status" value="1"/>
</dbReference>
<evidence type="ECO:0000313" key="11">
    <source>
        <dbReference type="EMBL" id="KNY25442.1"/>
    </source>
</evidence>
<evidence type="ECO:0000256" key="6">
    <source>
        <dbReference type="ARBA" id="ARBA00022927"/>
    </source>
</evidence>
<dbReference type="GO" id="GO:0015031">
    <property type="term" value="P:protein transport"/>
    <property type="evidence" value="ECO:0007669"/>
    <property type="project" value="UniProtKB-KW"/>
</dbReference>
<name>A0A0L6JJ14_9FIRM</name>
<keyword evidence="5 10" id="KW-0812">Transmembrane</keyword>
<evidence type="ECO:0000313" key="12">
    <source>
        <dbReference type="Proteomes" id="UP000036923"/>
    </source>
</evidence>
<accession>A0A0L6JJ14</accession>
<organism evidence="11 12">
    <name type="scientific">Pseudobacteroides cellulosolvens ATCC 35603 = DSM 2933</name>
    <dbReference type="NCBI Taxonomy" id="398512"/>
    <lineage>
        <taxon>Bacteria</taxon>
        <taxon>Bacillati</taxon>
        <taxon>Bacillota</taxon>
        <taxon>Clostridia</taxon>
        <taxon>Eubacteriales</taxon>
        <taxon>Oscillospiraceae</taxon>
        <taxon>Pseudobacteroides</taxon>
    </lineage>
</organism>
<dbReference type="Proteomes" id="UP000036923">
    <property type="component" value="Unassembled WGS sequence"/>
</dbReference>
<dbReference type="AlphaFoldDB" id="A0A0L6JJ14"/>
<dbReference type="eggNOG" id="COG1862">
    <property type="taxonomic scope" value="Bacteria"/>
</dbReference>
<dbReference type="PANTHER" id="PTHR33909:SF1">
    <property type="entry name" value="SEC TRANSLOCON ACCESSORY COMPLEX SUBUNIT YAJC"/>
    <property type="match status" value="1"/>
</dbReference>
<keyword evidence="4" id="KW-1003">Cell membrane</keyword>
<keyword evidence="12" id="KW-1185">Reference proteome</keyword>
<comment type="subcellular location">
    <subcellularLocation>
        <location evidence="1">Cell membrane</location>
        <topology evidence="1">Single-pass membrane protein</topology>
    </subcellularLocation>
</comment>
<evidence type="ECO:0000256" key="10">
    <source>
        <dbReference type="SAM" id="Phobius"/>
    </source>
</evidence>
<dbReference type="STRING" id="398512.Bccel_0702"/>
<dbReference type="InterPro" id="IPR003849">
    <property type="entry name" value="Preprotein_translocase_YajC"/>
</dbReference>
<proteinExistence type="inferred from homology"/>
<evidence type="ECO:0000256" key="5">
    <source>
        <dbReference type="ARBA" id="ARBA00022692"/>
    </source>
</evidence>
<dbReference type="PANTHER" id="PTHR33909">
    <property type="entry name" value="SEC TRANSLOCON ACCESSORY COMPLEX SUBUNIT YAJC"/>
    <property type="match status" value="1"/>
</dbReference>
<dbReference type="EMBL" id="LGTC01000001">
    <property type="protein sequence ID" value="KNY25442.1"/>
    <property type="molecule type" value="Genomic_DNA"/>
</dbReference>
<feature type="transmembrane region" description="Helical" evidence="10">
    <location>
        <begin position="6"/>
        <end position="23"/>
    </location>
</feature>
<keyword evidence="7 10" id="KW-1133">Transmembrane helix</keyword>
<reference evidence="12" key="1">
    <citation type="submission" date="2015-07" db="EMBL/GenBank/DDBJ databases">
        <title>Near-Complete Genome Sequence of the Cellulolytic Bacterium Bacteroides (Pseudobacteroides) cellulosolvens ATCC 35603.</title>
        <authorList>
            <person name="Dassa B."/>
            <person name="Utturkar S.M."/>
            <person name="Klingeman D.M."/>
            <person name="Hurt R.A."/>
            <person name="Keller M."/>
            <person name="Xu J."/>
            <person name="Reddy Y.H.K."/>
            <person name="Borovok I."/>
            <person name="Grinberg I.R."/>
            <person name="Lamed R."/>
            <person name="Zhivin O."/>
            <person name="Bayer E.A."/>
            <person name="Brown S.D."/>
        </authorList>
    </citation>
    <scope>NUCLEOTIDE SEQUENCE [LARGE SCALE GENOMIC DNA]</scope>
    <source>
        <strain evidence="12">DSM 2933</strain>
    </source>
</reference>